<accession>A5KM06</accession>
<sequence length="36" mass="4085">MRCKRSPVCKDSGHSMLSDKGDADNERGMIEKMIEE</sequence>
<dbReference type="HOGENOM" id="CLU_3358262_0_0_9"/>
<evidence type="ECO:0000256" key="1">
    <source>
        <dbReference type="SAM" id="MobiDB-lite"/>
    </source>
</evidence>
<name>A5KM06_9FIRM</name>
<comment type="caution">
    <text evidence="2">The sequence shown here is derived from an EMBL/GenBank/DDBJ whole genome shotgun (WGS) entry which is preliminary data.</text>
</comment>
<protein>
    <submittedName>
        <fullName evidence="2">Uncharacterized protein</fullName>
    </submittedName>
</protein>
<feature type="compositionally biased region" description="Basic and acidic residues" evidence="1">
    <location>
        <begin position="11"/>
        <end position="27"/>
    </location>
</feature>
<feature type="region of interest" description="Disordered" evidence="1">
    <location>
        <begin position="1"/>
        <end position="27"/>
    </location>
</feature>
<dbReference type="PaxDb" id="411460-RUMTOR_01262"/>
<gene>
    <name evidence="2" type="ORF">RUMTOR_01262</name>
</gene>
<reference evidence="2 3" key="1">
    <citation type="submission" date="2007-03" db="EMBL/GenBank/DDBJ databases">
        <authorList>
            <person name="Fulton L."/>
            <person name="Clifton S."/>
            <person name="Fulton B."/>
            <person name="Xu J."/>
            <person name="Minx P."/>
            <person name="Pepin K.H."/>
            <person name="Johnson M."/>
            <person name="Thiruvilangam P."/>
            <person name="Bhonagiri V."/>
            <person name="Nash W.E."/>
            <person name="Mardis E.R."/>
            <person name="Wilson R.K."/>
        </authorList>
    </citation>
    <scope>NUCLEOTIDE SEQUENCE [LARGE SCALE GENOMIC DNA]</scope>
    <source>
        <strain evidence="2 3">ATCC 27756</strain>
    </source>
</reference>
<evidence type="ECO:0000313" key="2">
    <source>
        <dbReference type="EMBL" id="EDK24531.1"/>
    </source>
</evidence>
<organism evidence="2 3">
    <name type="scientific">[Ruminococcus] torques ATCC 27756</name>
    <dbReference type="NCBI Taxonomy" id="411460"/>
    <lineage>
        <taxon>Bacteria</taxon>
        <taxon>Bacillati</taxon>
        <taxon>Bacillota</taxon>
        <taxon>Clostridia</taxon>
        <taxon>Lachnospirales</taxon>
        <taxon>Lachnospiraceae</taxon>
        <taxon>Mediterraneibacter</taxon>
    </lineage>
</organism>
<evidence type="ECO:0000313" key="3">
    <source>
        <dbReference type="Proteomes" id="UP000003577"/>
    </source>
</evidence>
<proteinExistence type="predicted"/>
<reference evidence="2 3" key="2">
    <citation type="submission" date="2007-04" db="EMBL/GenBank/DDBJ databases">
        <title>Draft genome sequence of Ruminococcus torques (ATCC 27756).</title>
        <authorList>
            <person name="Sudarsanam P."/>
            <person name="Ley R."/>
            <person name="Guruge J."/>
            <person name="Turnbaugh P.J."/>
            <person name="Mahowald M."/>
            <person name="Liep D."/>
            <person name="Gordon J."/>
        </authorList>
    </citation>
    <scope>NUCLEOTIDE SEQUENCE [LARGE SCALE GENOMIC DNA]</scope>
    <source>
        <strain evidence="2 3">ATCC 27756</strain>
    </source>
</reference>
<dbReference type="Proteomes" id="UP000003577">
    <property type="component" value="Unassembled WGS sequence"/>
</dbReference>
<dbReference type="EMBL" id="AAVP02000004">
    <property type="protein sequence ID" value="EDK24531.1"/>
    <property type="molecule type" value="Genomic_DNA"/>
</dbReference>
<dbReference type="AlphaFoldDB" id="A5KM06"/>